<accession>A0A2N3N4Z1</accession>
<evidence type="ECO:0000259" key="8">
    <source>
        <dbReference type="Pfam" id="PF00324"/>
    </source>
</evidence>
<evidence type="ECO:0000256" key="5">
    <source>
        <dbReference type="ARBA" id="ARBA00022989"/>
    </source>
</evidence>
<dbReference type="PIRSF" id="PIRSF006060">
    <property type="entry name" value="AA_transporter"/>
    <property type="match status" value="1"/>
</dbReference>
<dbReference type="GO" id="GO:0015171">
    <property type="term" value="F:amino acid transmembrane transporter activity"/>
    <property type="evidence" value="ECO:0007669"/>
    <property type="project" value="TreeGrafter"/>
</dbReference>
<feature type="transmembrane region" description="Helical" evidence="7">
    <location>
        <begin position="325"/>
        <end position="345"/>
    </location>
</feature>
<protein>
    <recommendedName>
        <fullName evidence="8">Amino acid permease/ SLC12A domain-containing protein</fullName>
    </recommendedName>
</protein>
<evidence type="ECO:0000256" key="1">
    <source>
        <dbReference type="ARBA" id="ARBA00004141"/>
    </source>
</evidence>
<dbReference type="InterPro" id="IPR004841">
    <property type="entry name" value="AA-permease/SLC12A_dom"/>
</dbReference>
<keyword evidence="10" id="KW-1185">Reference proteome</keyword>
<evidence type="ECO:0000256" key="4">
    <source>
        <dbReference type="ARBA" id="ARBA00022970"/>
    </source>
</evidence>
<proteinExistence type="predicted"/>
<feature type="transmembrane region" description="Helical" evidence="7">
    <location>
        <begin position="111"/>
        <end position="131"/>
    </location>
</feature>
<dbReference type="STRING" id="41688.A0A2N3N4Z1"/>
<feature type="transmembrane region" description="Helical" evidence="7">
    <location>
        <begin position="222"/>
        <end position="246"/>
    </location>
</feature>
<dbReference type="Pfam" id="PF00324">
    <property type="entry name" value="AA_permease"/>
    <property type="match status" value="1"/>
</dbReference>
<organism evidence="9 10">
    <name type="scientific">Lomentospora prolificans</name>
    <dbReference type="NCBI Taxonomy" id="41688"/>
    <lineage>
        <taxon>Eukaryota</taxon>
        <taxon>Fungi</taxon>
        <taxon>Dikarya</taxon>
        <taxon>Ascomycota</taxon>
        <taxon>Pezizomycotina</taxon>
        <taxon>Sordariomycetes</taxon>
        <taxon>Hypocreomycetidae</taxon>
        <taxon>Microascales</taxon>
        <taxon>Microascaceae</taxon>
        <taxon>Lomentospora</taxon>
    </lineage>
</organism>
<dbReference type="PANTHER" id="PTHR43341:SF1">
    <property type="entry name" value="GENERAL AMINO-ACID PERMEASE GAP1"/>
    <property type="match status" value="1"/>
</dbReference>
<comment type="subcellular location">
    <subcellularLocation>
        <location evidence="1">Membrane</location>
        <topology evidence="1">Multi-pass membrane protein</topology>
    </subcellularLocation>
</comment>
<feature type="transmembrane region" description="Helical" evidence="7">
    <location>
        <begin position="438"/>
        <end position="457"/>
    </location>
</feature>
<comment type="caution">
    <text evidence="9">The sequence shown here is derived from an EMBL/GenBank/DDBJ whole genome shotgun (WGS) entry which is preliminary data.</text>
</comment>
<evidence type="ECO:0000256" key="6">
    <source>
        <dbReference type="ARBA" id="ARBA00023136"/>
    </source>
</evidence>
<evidence type="ECO:0000313" key="9">
    <source>
        <dbReference type="EMBL" id="PKS07495.1"/>
    </source>
</evidence>
<keyword evidence="4" id="KW-0029">Amino-acid transport</keyword>
<dbReference type="InterPro" id="IPR050524">
    <property type="entry name" value="APC_YAT"/>
</dbReference>
<keyword evidence="3 7" id="KW-0812">Transmembrane</keyword>
<dbReference type="FunFam" id="1.20.1740.10:FF:000001">
    <property type="entry name" value="Amino acid permease"/>
    <property type="match status" value="1"/>
</dbReference>
<dbReference type="OrthoDB" id="3900342at2759"/>
<evidence type="ECO:0000313" key="10">
    <source>
        <dbReference type="Proteomes" id="UP000233524"/>
    </source>
</evidence>
<feature type="transmembrane region" description="Helical" evidence="7">
    <location>
        <begin position="391"/>
        <end position="418"/>
    </location>
</feature>
<dbReference type="Gene3D" id="1.20.1740.10">
    <property type="entry name" value="Amino acid/polyamine transporter I"/>
    <property type="match status" value="1"/>
</dbReference>
<dbReference type="EMBL" id="NLAX01000701">
    <property type="protein sequence ID" value="PKS07495.1"/>
    <property type="molecule type" value="Genomic_DNA"/>
</dbReference>
<feature type="transmembrane region" description="Helical" evidence="7">
    <location>
        <begin position="181"/>
        <end position="201"/>
    </location>
</feature>
<feature type="transmembrane region" description="Helical" evidence="7">
    <location>
        <begin position="33"/>
        <end position="61"/>
    </location>
</feature>
<keyword evidence="6 7" id="KW-0472">Membrane</keyword>
<dbReference type="VEuPathDB" id="FungiDB:jhhlp_006099"/>
<dbReference type="PANTHER" id="PTHR43341">
    <property type="entry name" value="AMINO ACID PERMEASE"/>
    <property type="match status" value="1"/>
</dbReference>
<feature type="transmembrane region" description="Helical" evidence="7">
    <location>
        <begin position="73"/>
        <end position="91"/>
    </location>
</feature>
<feature type="transmembrane region" description="Helical" evidence="7">
    <location>
        <begin position="143"/>
        <end position="161"/>
    </location>
</feature>
<feature type="domain" description="Amino acid permease/ SLC12A" evidence="8">
    <location>
        <begin position="2"/>
        <end position="462"/>
    </location>
</feature>
<dbReference type="Proteomes" id="UP000233524">
    <property type="component" value="Unassembled WGS sequence"/>
</dbReference>
<dbReference type="GO" id="GO:0016020">
    <property type="term" value="C:membrane"/>
    <property type="evidence" value="ECO:0007669"/>
    <property type="project" value="UniProtKB-SubCell"/>
</dbReference>
<dbReference type="AlphaFoldDB" id="A0A2N3N4Z1"/>
<sequence length="491" mass="52915">MVFLSLAGSIGAGLFVASGSALSSGGGGNAVLNYAVVGFMICTTMGSLGELATTFPVAGAFYDYADRFLGEHWGFAIGWMFVLNWITVLPFELTTMGAQMKFWLHDLRPEWAVGPILFCISCASFLGSKVFGEIEHWLGVGKVLACTVFIIVAIITAAGGIPQDTRQPKPLGFHYYANGAAFKNGFAGFLAVFRVAGMSYNGTELLAMTARECKTPEKAMPLGTYLAFFRIAVFYVIGVLCLGLVIPSDHPDLSQTGHGAKFSPFALAAQLAGIPGLAHFFNAMILAALLSMANMAVFATSRALQALCTKGCGPAFLSKVNRKGVPYYAQILTLCAGLLAFINAAPEGAQIFDWLLSIAATFGFYVWIAIAVSHIRYRRALSRTGVSPKSLIFASPFGVWGSYFTIFVGTFALLANPLSAVFPLKGSSVTVASVMRENVGMLVPWIFWACHSFSHYIKNRKDPNRKKWTVFKPIDEVDVVSGRVVKQIHSV</sequence>
<evidence type="ECO:0000256" key="7">
    <source>
        <dbReference type="SAM" id="Phobius"/>
    </source>
</evidence>
<evidence type="ECO:0000256" key="3">
    <source>
        <dbReference type="ARBA" id="ARBA00022692"/>
    </source>
</evidence>
<feature type="transmembrane region" description="Helical" evidence="7">
    <location>
        <begin position="351"/>
        <end position="370"/>
    </location>
</feature>
<keyword evidence="5 7" id="KW-1133">Transmembrane helix</keyword>
<gene>
    <name evidence="9" type="ORF">jhhlp_006099</name>
</gene>
<evidence type="ECO:0000256" key="2">
    <source>
        <dbReference type="ARBA" id="ARBA00022448"/>
    </source>
</evidence>
<reference evidence="9 10" key="1">
    <citation type="journal article" date="2017" name="G3 (Bethesda)">
        <title>First Draft Genome Sequence of the Pathogenic Fungus Lomentospora prolificans (Formerly Scedosporium prolificans).</title>
        <authorList>
            <person name="Luo R."/>
            <person name="Zimin A."/>
            <person name="Workman R."/>
            <person name="Fan Y."/>
            <person name="Pertea G."/>
            <person name="Grossman N."/>
            <person name="Wear M.P."/>
            <person name="Jia B."/>
            <person name="Miller H."/>
            <person name="Casadevall A."/>
            <person name="Timp W."/>
            <person name="Zhang S.X."/>
            <person name="Salzberg S.L."/>
        </authorList>
    </citation>
    <scope>NUCLEOTIDE SEQUENCE [LARGE SCALE GENOMIC DNA]</scope>
    <source>
        <strain evidence="9 10">JHH-5317</strain>
    </source>
</reference>
<name>A0A2N3N4Z1_9PEZI</name>
<keyword evidence="2" id="KW-0813">Transport</keyword>
<dbReference type="InParanoid" id="A0A2N3N4Z1"/>